<protein>
    <submittedName>
        <fullName evidence="3">Cold shock CspA family protein</fullName>
    </submittedName>
</protein>
<dbReference type="PROSITE" id="PS51857">
    <property type="entry name" value="CSD_2"/>
    <property type="match status" value="1"/>
</dbReference>
<feature type="region of interest" description="Disordered" evidence="1">
    <location>
        <begin position="91"/>
        <end position="128"/>
    </location>
</feature>
<evidence type="ECO:0000313" key="3">
    <source>
        <dbReference type="EMBL" id="MEY9467856.1"/>
    </source>
</evidence>
<dbReference type="InterPro" id="IPR011129">
    <property type="entry name" value="CSD"/>
</dbReference>
<accession>A0ABV4G8L9</accession>
<evidence type="ECO:0000313" key="4">
    <source>
        <dbReference type="Proteomes" id="UP001565474"/>
    </source>
</evidence>
<dbReference type="Proteomes" id="UP001565474">
    <property type="component" value="Unassembled WGS sequence"/>
</dbReference>
<reference evidence="3 4" key="1">
    <citation type="submission" date="2024-07" db="EMBL/GenBank/DDBJ databases">
        <title>Genomic Encyclopedia of Type Strains, Phase V (KMG-V): Genome sequencing to study the core and pangenomes of soil and plant-associated prokaryotes.</title>
        <authorList>
            <person name="Whitman W."/>
        </authorList>
    </citation>
    <scope>NUCLEOTIDE SEQUENCE [LARGE SCALE GENOMIC DNA]</scope>
    <source>
        <strain evidence="3 4">USDA 222</strain>
    </source>
</reference>
<evidence type="ECO:0000259" key="2">
    <source>
        <dbReference type="PROSITE" id="PS51857"/>
    </source>
</evidence>
<dbReference type="Gene3D" id="2.40.50.140">
    <property type="entry name" value="Nucleic acid-binding proteins"/>
    <property type="match status" value="1"/>
</dbReference>
<organism evidence="3 4">
    <name type="scientific">Bradyrhizobium yuanmingense</name>
    <dbReference type="NCBI Taxonomy" id="108015"/>
    <lineage>
        <taxon>Bacteria</taxon>
        <taxon>Pseudomonadati</taxon>
        <taxon>Pseudomonadota</taxon>
        <taxon>Alphaproteobacteria</taxon>
        <taxon>Hyphomicrobiales</taxon>
        <taxon>Nitrobacteraceae</taxon>
        <taxon>Bradyrhizobium</taxon>
    </lineage>
</organism>
<dbReference type="SUPFAM" id="SSF50249">
    <property type="entry name" value="Nucleic acid-binding proteins"/>
    <property type="match status" value="1"/>
</dbReference>
<dbReference type="InterPro" id="IPR012340">
    <property type="entry name" value="NA-bd_OB-fold"/>
</dbReference>
<dbReference type="Pfam" id="PF00313">
    <property type="entry name" value="CSD"/>
    <property type="match status" value="1"/>
</dbReference>
<proteinExistence type="predicted"/>
<dbReference type="EMBL" id="JBGBZN010000001">
    <property type="protein sequence ID" value="MEY9467856.1"/>
    <property type="molecule type" value="Genomic_DNA"/>
</dbReference>
<keyword evidence="4" id="KW-1185">Reference proteome</keyword>
<comment type="caution">
    <text evidence="3">The sequence shown here is derived from an EMBL/GenBank/DDBJ whole genome shotgun (WGS) entry which is preliminary data.</text>
</comment>
<gene>
    <name evidence="3" type="ORF">ABH992_000255</name>
</gene>
<dbReference type="SMART" id="SM00357">
    <property type="entry name" value="CSP"/>
    <property type="match status" value="1"/>
</dbReference>
<feature type="compositionally biased region" description="Basic and acidic residues" evidence="1">
    <location>
        <begin position="101"/>
        <end position="112"/>
    </location>
</feature>
<dbReference type="RefSeq" id="WP_085974839.1">
    <property type="nucleotide sequence ID" value="NZ_JBGBYH010000001.1"/>
</dbReference>
<dbReference type="InterPro" id="IPR002059">
    <property type="entry name" value="CSP_DNA-bd"/>
</dbReference>
<feature type="domain" description="CSD" evidence="2">
    <location>
        <begin position="1"/>
        <end position="69"/>
    </location>
</feature>
<name>A0ABV4G8L9_9BRAD</name>
<evidence type="ECO:0000256" key="1">
    <source>
        <dbReference type="SAM" id="MobiDB-lite"/>
    </source>
</evidence>
<sequence>MQTGTVVSYSVEKGWGFIRPDDRNGKDLFVHMSELRDCAGADLVPGTRVTFDLRFNKQRSPSKARDPKLTGIDDLQRSARVRGCWIVSKHSHHLRQGKQSAKREARADRSTPSDRSQAYVGGPRRYGY</sequence>